<dbReference type="Proteomes" id="UP000644548">
    <property type="component" value="Unassembled WGS sequence"/>
</dbReference>
<organism evidence="2 3">
    <name type="scientific">Deinococcus sedimenti</name>
    <dbReference type="NCBI Taxonomy" id="1867090"/>
    <lineage>
        <taxon>Bacteria</taxon>
        <taxon>Thermotogati</taxon>
        <taxon>Deinococcota</taxon>
        <taxon>Deinococci</taxon>
        <taxon>Deinococcales</taxon>
        <taxon>Deinococcaceae</taxon>
        <taxon>Deinococcus</taxon>
    </lineage>
</organism>
<sequence length="66" mass="7070">MPRGVRRNSGSPTRASSAAICALTAGYVRCRSRAAPLTLPARYTATNTRNSSSEAISIRYTPTRPT</sequence>
<comment type="caution">
    <text evidence="2">The sequence shown here is derived from an EMBL/GenBank/DDBJ whole genome shotgun (WGS) entry which is preliminary data.</text>
</comment>
<proteinExistence type="predicted"/>
<keyword evidence="3" id="KW-1185">Reference proteome</keyword>
<evidence type="ECO:0000313" key="3">
    <source>
        <dbReference type="Proteomes" id="UP000644548"/>
    </source>
</evidence>
<name>A0ABQ2S8Z8_9DEIO</name>
<accession>A0ABQ2S8Z8</accession>
<evidence type="ECO:0000313" key="2">
    <source>
        <dbReference type="EMBL" id="GGR99480.1"/>
    </source>
</evidence>
<protein>
    <submittedName>
        <fullName evidence="2">Uncharacterized protein</fullName>
    </submittedName>
</protein>
<feature type="region of interest" description="Disordered" evidence="1">
    <location>
        <begin position="47"/>
        <end position="66"/>
    </location>
</feature>
<gene>
    <name evidence="2" type="ORF">GCM10008960_27680</name>
</gene>
<evidence type="ECO:0000256" key="1">
    <source>
        <dbReference type="SAM" id="MobiDB-lite"/>
    </source>
</evidence>
<reference evidence="3" key="1">
    <citation type="journal article" date="2019" name="Int. J. Syst. Evol. Microbiol.">
        <title>The Global Catalogue of Microorganisms (GCM) 10K type strain sequencing project: providing services to taxonomists for standard genome sequencing and annotation.</title>
        <authorList>
            <consortium name="The Broad Institute Genomics Platform"/>
            <consortium name="The Broad Institute Genome Sequencing Center for Infectious Disease"/>
            <person name="Wu L."/>
            <person name="Ma J."/>
        </authorList>
    </citation>
    <scope>NUCLEOTIDE SEQUENCE [LARGE SCALE GENOMIC DNA]</scope>
    <source>
        <strain evidence="3">JCM 31405</strain>
    </source>
</reference>
<dbReference type="EMBL" id="BMQN01000007">
    <property type="protein sequence ID" value="GGR99480.1"/>
    <property type="molecule type" value="Genomic_DNA"/>
</dbReference>